<keyword evidence="7 13" id="KW-0808">Transferase</keyword>
<reference evidence="15 16" key="1">
    <citation type="submission" date="2023-03" db="EMBL/GenBank/DDBJ databases">
        <title>Novel Species.</title>
        <authorList>
            <person name="Ma S."/>
        </authorList>
    </citation>
    <scope>NUCLEOTIDE SEQUENCE [LARGE SCALE GENOMIC DNA]</scope>
    <source>
        <strain evidence="15 16">LIND6LT2</strain>
    </source>
</reference>
<dbReference type="EC" id="2.1.1.176" evidence="3"/>
<dbReference type="NCBIfam" id="NF011494">
    <property type="entry name" value="PRK14902.1"/>
    <property type="match status" value="1"/>
</dbReference>
<name>A0ABZ2Y728_9FIRM</name>
<evidence type="ECO:0000256" key="3">
    <source>
        <dbReference type="ARBA" id="ARBA00012140"/>
    </source>
</evidence>
<dbReference type="InterPro" id="IPR023267">
    <property type="entry name" value="RCMT"/>
</dbReference>
<gene>
    <name evidence="15" type="primary">rsmB</name>
    <name evidence="15" type="ORF">QBE51_02325</name>
</gene>
<dbReference type="PANTHER" id="PTHR22807">
    <property type="entry name" value="NOP2 YEAST -RELATED NOL1/NOP2/FMU SUN DOMAIN-CONTAINING"/>
    <property type="match status" value="1"/>
</dbReference>
<dbReference type="RefSeq" id="WP_341877352.1">
    <property type="nucleotide sequence ID" value="NZ_CP121687.1"/>
</dbReference>
<comment type="catalytic activity">
    <reaction evidence="12">
        <text>cytidine(967) in 16S rRNA + S-adenosyl-L-methionine = 5-methylcytidine(967) in 16S rRNA + S-adenosyl-L-homocysteine + H(+)</text>
        <dbReference type="Rhea" id="RHEA:42748"/>
        <dbReference type="Rhea" id="RHEA-COMP:10219"/>
        <dbReference type="Rhea" id="RHEA-COMP:10220"/>
        <dbReference type="ChEBI" id="CHEBI:15378"/>
        <dbReference type="ChEBI" id="CHEBI:57856"/>
        <dbReference type="ChEBI" id="CHEBI:59789"/>
        <dbReference type="ChEBI" id="CHEBI:74483"/>
        <dbReference type="ChEBI" id="CHEBI:82748"/>
        <dbReference type="EC" id="2.1.1.176"/>
    </reaction>
</comment>
<evidence type="ECO:0000256" key="8">
    <source>
        <dbReference type="ARBA" id="ARBA00022691"/>
    </source>
</evidence>
<evidence type="ECO:0000313" key="15">
    <source>
        <dbReference type="EMBL" id="WZL70389.1"/>
    </source>
</evidence>
<feature type="domain" description="SAM-dependent MTase RsmB/NOP-type" evidence="14">
    <location>
        <begin position="174"/>
        <end position="449"/>
    </location>
</feature>
<evidence type="ECO:0000256" key="12">
    <source>
        <dbReference type="ARBA" id="ARBA00047283"/>
    </source>
</evidence>
<evidence type="ECO:0000259" key="14">
    <source>
        <dbReference type="PROSITE" id="PS51686"/>
    </source>
</evidence>
<keyword evidence="6 13" id="KW-0489">Methyltransferase</keyword>
<feature type="binding site" evidence="13">
    <location>
        <position position="333"/>
    </location>
    <ligand>
        <name>S-adenosyl-L-methionine</name>
        <dbReference type="ChEBI" id="CHEBI:59789"/>
    </ligand>
</feature>
<dbReference type="InterPro" id="IPR006027">
    <property type="entry name" value="NusB_RsmB_TIM44"/>
</dbReference>
<organism evidence="15 16">
    <name type="scientific">Defluviitalea saccharophila</name>
    <dbReference type="NCBI Taxonomy" id="879970"/>
    <lineage>
        <taxon>Bacteria</taxon>
        <taxon>Bacillati</taxon>
        <taxon>Bacillota</taxon>
        <taxon>Clostridia</taxon>
        <taxon>Lachnospirales</taxon>
        <taxon>Defluviitaleaceae</taxon>
        <taxon>Defluviitalea</taxon>
    </lineage>
</organism>
<evidence type="ECO:0000256" key="5">
    <source>
        <dbReference type="ARBA" id="ARBA00022552"/>
    </source>
</evidence>
<dbReference type="NCBIfam" id="TIGR00563">
    <property type="entry name" value="rsmB"/>
    <property type="match status" value="1"/>
</dbReference>
<dbReference type="Gene3D" id="3.40.50.150">
    <property type="entry name" value="Vaccinia Virus protein VP39"/>
    <property type="match status" value="1"/>
</dbReference>
<dbReference type="GO" id="GO:0032259">
    <property type="term" value="P:methylation"/>
    <property type="evidence" value="ECO:0007669"/>
    <property type="project" value="UniProtKB-KW"/>
</dbReference>
<evidence type="ECO:0000256" key="11">
    <source>
        <dbReference type="ARBA" id="ARBA00031088"/>
    </source>
</evidence>
<sequence length="450" mass="51082">MTKSNPREIAVKIISEINDDQAYSNISLQEHFSQYAYLTSLDKAFITEIVNGTIRHMKHIDYIINQFSTTKTNKMKPLILSILRSGVYQILFMSKVPSSAACNEAVKIAKKRGLGGLSGFVNGVLRNIARNINHISYPDRNKNPIEYLCIKYSYPQWLVKYWLEYYPIDFVEALCNASNNAPKITIRCNSLRTNKESLMEILSKENIEVSQGAFLPEALHISQTSAISELASFNQGLFQVQDESSMLVGHILDPKPGEKIFDVCAAPGGKATHCGELMNNQGQIFARDIHEHKLNLIKNSAERLGIDIITTELHDATVLDQEKMSQMDRVMIDAPCSGLGIIRKKPDIKWKKSNKDLKDLVDIQRKILSVCSQYVKPGGILVYSTCTISEQENLENIHWFIQNFDFDLDPVDPYIPEFLHCDSSKKGYIQLFPNVHNSDGFFIARLKRKR</sequence>
<keyword evidence="4" id="KW-0963">Cytoplasm</keyword>
<evidence type="ECO:0000313" key="16">
    <source>
        <dbReference type="Proteomes" id="UP001486565"/>
    </source>
</evidence>
<dbReference type="Proteomes" id="UP001486565">
    <property type="component" value="Chromosome"/>
</dbReference>
<keyword evidence="9 13" id="KW-0694">RNA-binding</keyword>
<feature type="binding site" evidence="13">
    <location>
        <position position="288"/>
    </location>
    <ligand>
        <name>S-adenosyl-L-methionine</name>
        <dbReference type="ChEBI" id="CHEBI:59789"/>
    </ligand>
</feature>
<dbReference type="InterPro" id="IPR054728">
    <property type="entry name" value="RsmB-like_ferredoxin"/>
</dbReference>
<evidence type="ECO:0000256" key="9">
    <source>
        <dbReference type="ARBA" id="ARBA00022884"/>
    </source>
</evidence>
<dbReference type="EMBL" id="CP121687">
    <property type="protein sequence ID" value="WZL70389.1"/>
    <property type="molecule type" value="Genomic_DNA"/>
</dbReference>
<dbReference type="InterPro" id="IPR049560">
    <property type="entry name" value="MeTrfase_RsmB-F_NOP2_cat"/>
</dbReference>
<dbReference type="PROSITE" id="PS51686">
    <property type="entry name" value="SAM_MT_RSMB_NOP"/>
    <property type="match status" value="1"/>
</dbReference>
<dbReference type="InterPro" id="IPR001678">
    <property type="entry name" value="MeTrfase_RsmB-F_NOP2_dom"/>
</dbReference>
<protein>
    <recommendedName>
        <fullName evidence="3">16S rRNA (cytosine(967)-C(5))-methyltransferase</fullName>
        <ecNumber evidence="3">2.1.1.176</ecNumber>
    </recommendedName>
    <alternativeName>
        <fullName evidence="10">16S rRNA m5C967 methyltransferase</fullName>
    </alternativeName>
    <alternativeName>
        <fullName evidence="11">rRNA (cytosine-C(5)-)-methyltransferase RsmB</fullName>
    </alternativeName>
</protein>
<keyword evidence="8 13" id="KW-0949">S-adenosyl-L-methionine</keyword>
<feature type="active site" description="Nucleophile" evidence="13">
    <location>
        <position position="386"/>
    </location>
</feature>
<feature type="binding site" evidence="13">
    <location>
        <begin position="264"/>
        <end position="270"/>
    </location>
    <ligand>
        <name>S-adenosyl-L-methionine</name>
        <dbReference type="ChEBI" id="CHEBI:59789"/>
    </ligand>
</feature>
<feature type="binding site" evidence="13">
    <location>
        <position position="315"/>
    </location>
    <ligand>
        <name>S-adenosyl-L-methionine</name>
        <dbReference type="ChEBI" id="CHEBI:59789"/>
    </ligand>
</feature>
<evidence type="ECO:0000256" key="4">
    <source>
        <dbReference type="ARBA" id="ARBA00022490"/>
    </source>
</evidence>
<evidence type="ECO:0000256" key="10">
    <source>
        <dbReference type="ARBA" id="ARBA00030399"/>
    </source>
</evidence>
<dbReference type="Gene3D" id="1.10.940.10">
    <property type="entry name" value="NusB-like"/>
    <property type="match status" value="1"/>
</dbReference>
<dbReference type="InterPro" id="IPR029063">
    <property type="entry name" value="SAM-dependent_MTases_sf"/>
</dbReference>
<dbReference type="PANTHER" id="PTHR22807:SF53">
    <property type="entry name" value="RIBOSOMAL RNA SMALL SUBUNIT METHYLTRANSFERASE B-RELATED"/>
    <property type="match status" value="1"/>
</dbReference>
<keyword evidence="5" id="KW-0698">rRNA processing</keyword>
<keyword evidence="16" id="KW-1185">Reference proteome</keyword>
<evidence type="ECO:0000256" key="7">
    <source>
        <dbReference type="ARBA" id="ARBA00022679"/>
    </source>
</evidence>
<accession>A0ABZ2Y728</accession>
<proteinExistence type="inferred from homology"/>
<dbReference type="Gene3D" id="3.30.70.1170">
    <property type="entry name" value="Sun protein, domain 3"/>
    <property type="match status" value="1"/>
</dbReference>
<evidence type="ECO:0000256" key="1">
    <source>
        <dbReference type="ARBA" id="ARBA00002724"/>
    </source>
</evidence>
<dbReference type="Pfam" id="PF22458">
    <property type="entry name" value="RsmF-B_ferredox"/>
    <property type="match status" value="1"/>
</dbReference>
<dbReference type="Pfam" id="PF01029">
    <property type="entry name" value="NusB"/>
    <property type="match status" value="1"/>
</dbReference>
<dbReference type="PRINTS" id="PR02008">
    <property type="entry name" value="RCMTFAMILY"/>
</dbReference>
<dbReference type="Pfam" id="PF01189">
    <property type="entry name" value="Methyltr_RsmB-F"/>
    <property type="match status" value="1"/>
</dbReference>
<evidence type="ECO:0000256" key="2">
    <source>
        <dbReference type="ARBA" id="ARBA00004496"/>
    </source>
</evidence>
<dbReference type="SUPFAM" id="SSF53335">
    <property type="entry name" value="S-adenosyl-L-methionine-dependent methyltransferases"/>
    <property type="match status" value="1"/>
</dbReference>
<dbReference type="SUPFAM" id="SSF48013">
    <property type="entry name" value="NusB-like"/>
    <property type="match status" value="1"/>
</dbReference>
<evidence type="ECO:0000256" key="13">
    <source>
        <dbReference type="PROSITE-ProRule" id="PRU01023"/>
    </source>
</evidence>
<evidence type="ECO:0000256" key="6">
    <source>
        <dbReference type="ARBA" id="ARBA00022603"/>
    </source>
</evidence>
<dbReference type="InterPro" id="IPR035926">
    <property type="entry name" value="NusB-like_sf"/>
</dbReference>
<comment type="similarity">
    <text evidence="13">Belongs to the class I-like SAM-binding methyltransferase superfamily. RsmB/NOP family.</text>
</comment>
<dbReference type="GO" id="GO:0008168">
    <property type="term" value="F:methyltransferase activity"/>
    <property type="evidence" value="ECO:0007669"/>
    <property type="project" value="UniProtKB-KW"/>
</dbReference>
<dbReference type="InterPro" id="IPR004573">
    <property type="entry name" value="rRNA_ssu_MeTfrase_B"/>
</dbReference>
<comment type="subcellular location">
    <subcellularLocation>
        <location evidence="2">Cytoplasm</location>
    </subcellularLocation>
</comment>
<comment type="function">
    <text evidence="1">Specifically methylates the cytosine at position 967 (m5C967) of 16S rRNA.</text>
</comment>